<reference evidence="7" key="1">
    <citation type="submission" date="2023-06" db="EMBL/GenBank/DDBJ databases">
        <title>Cytophagales bacterium Strain LB-30, isolated from soil.</title>
        <authorList>
            <person name="Liu B."/>
        </authorList>
    </citation>
    <scope>NUCLEOTIDE SEQUENCE</scope>
    <source>
        <strain evidence="7">LB-30</strain>
    </source>
</reference>
<comment type="catalytic activity">
    <reaction evidence="4 5">
        <text>uridine(38/39/40) in tRNA = pseudouridine(38/39/40) in tRNA</text>
        <dbReference type="Rhea" id="RHEA:22376"/>
        <dbReference type="Rhea" id="RHEA-COMP:10085"/>
        <dbReference type="Rhea" id="RHEA-COMP:10087"/>
        <dbReference type="ChEBI" id="CHEBI:65314"/>
        <dbReference type="ChEBI" id="CHEBI:65315"/>
        <dbReference type="EC" id="5.4.99.12"/>
    </reaction>
</comment>
<feature type="active site" description="Nucleophile" evidence="4">
    <location>
        <position position="57"/>
    </location>
</feature>
<dbReference type="PANTHER" id="PTHR11142">
    <property type="entry name" value="PSEUDOURIDYLATE SYNTHASE"/>
    <property type="match status" value="1"/>
</dbReference>
<dbReference type="Proteomes" id="UP001168552">
    <property type="component" value="Unassembled WGS sequence"/>
</dbReference>
<evidence type="ECO:0000313" key="7">
    <source>
        <dbReference type="EMBL" id="MDN4165118.1"/>
    </source>
</evidence>
<dbReference type="SUPFAM" id="SSF55120">
    <property type="entry name" value="Pseudouridine synthase"/>
    <property type="match status" value="1"/>
</dbReference>
<comment type="function">
    <text evidence="4">Formation of pseudouridine at positions 38, 39 and 40 in the anticodon stem and loop of transfer RNAs.</text>
</comment>
<keyword evidence="3 4" id="KW-0413">Isomerase</keyword>
<proteinExistence type="inferred from homology"/>
<accession>A0ABT8F3S9</accession>
<evidence type="ECO:0000256" key="2">
    <source>
        <dbReference type="ARBA" id="ARBA00022694"/>
    </source>
</evidence>
<dbReference type="Gene3D" id="3.30.70.660">
    <property type="entry name" value="Pseudouridine synthase I, catalytic domain, C-terminal subdomain"/>
    <property type="match status" value="1"/>
</dbReference>
<dbReference type="NCBIfam" id="TIGR00071">
    <property type="entry name" value="hisT_truA"/>
    <property type="match status" value="1"/>
</dbReference>
<dbReference type="PANTHER" id="PTHR11142:SF0">
    <property type="entry name" value="TRNA PSEUDOURIDINE SYNTHASE-LIKE 1"/>
    <property type="match status" value="1"/>
</dbReference>
<sequence length="260" mass="29931">MLRKEYYYLFEIQYLGFRYHGWQKQPGVKSIQKALEKVFRYALGTDEFKLLACGRTDAGVSARQSYIEVFTRAPADFQQLTLLLNEKVAQDIRLHFVREVDATFNIIKQVESKEYRYYFSFGEKAHPFTAPFCQHWSGNLDLPRMQAACALFVGTHNFAAFCNKPKEETQWVRAVDSMEIQTGSRFEAEIWGKNSYYLQVKGKGFLRHQIRLMMGALVLLGQGEISEEAIRESLLSGKPVFKAYTAPGHGLELHSVKMSL</sequence>
<dbReference type="InterPro" id="IPR020094">
    <property type="entry name" value="TruA/RsuA/RluB/E/F_N"/>
</dbReference>
<protein>
    <recommendedName>
        <fullName evidence="4">tRNA pseudouridine synthase A</fullName>
        <ecNumber evidence="4">5.4.99.12</ecNumber>
    </recommendedName>
    <alternativeName>
        <fullName evidence="4">tRNA pseudouridine(38-40) synthase</fullName>
    </alternativeName>
    <alternativeName>
        <fullName evidence="4">tRNA pseudouridylate synthase I</fullName>
    </alternativeName>
    <alternativeName>
        <fullName evidence="4">tRNA-uridine isomerase I</fullName>
    </alternativeName>
</protein>
<evidence type="ECO:0000259" key="6">
    <source>
        <dbReference type="Pfam" id="PF01416"/>
    </source>
</evidence>
<feature type="binding site" evidence="4">
    <location>
        <position position="115"/>
    </location>
    <ligand>
        <name>substrate</name>
    </ligand>
</feature>
<dbReference type="InterPro" id="IPR020103">
    <property type="entry name" value="PsdUridine_synth_cat_dom_sf"/>
</dbReference>
<feature type="domain" description="Pseudouridine synthase I TruA alpha/beta" evidence="6">
    <location>
        <begin position="148"/>
        <end position="256"/>
    </location>
</feature>
<dbReference type="PIRSF" id="PIRSF001430">
    <property type="entry name" value="tRNA_psdUrid_synth"/>
    <property type="match status" value="1"/>
</dbReference>
<evidence type="ECO:0000256" key="4">
    <source>
        <dbReference type="HAMAP-Rule" id="MF_00171"/>
    </source>
</evidence>
<dbReference type="InterPro" id="IPR001406">
    <property type="entry name" value="PsdUridine_synth_TruA"/>
</dbReference>
<dbReference type="EMBL" id="JAUHJS010000003">
    <property type="protein sequence ID" value="MDN4165118.1"/>
    <property type="molecule type" value="Genomic_DNA"/>
</dbReference>
<dbReference type="HAMAP" id="MF_00171">
    <property type="entry name" value="TruA"/>
    <property type="match status" value="1"/>
</dbReference>
<evidence type="ECO:0000313" key="8">
    <source>
        <dbReference type="Proteomes" id="UP001168552"/>
    </source>
</evidence>
<evidence type="ECO:0000256" key="1">
    <source>
        <dbReference type="ARBA" id="ARBA00009375"/>
    </source>
</evidence>
<comment type="subunit">
    <text evidence="4">Homodimer.</text>
</comment>
<gene>
    <name evidence="4 7" type="primary">truA</name>
    <name evidence="7" type="ORF">QWY31_06375</name>
</gene>
<comment type="caution">
    <text evidence="7">The sequence shown here is derived from an EMBL/GenBank/DDBJ whole genome shotgun (WGS) entry which is preliminary data.</text>
</comment>
<comment type="caution">
    <text evidence="4">Lacks conserved residue(s) required for the propagation of feature annotation.</text>
</comment>
<dbReference type="Gene3D" id="3.30.70.580">
    <property type="entry name" value="Pseudouridine synthase I, catalytic domain, N-terminal subdomain"/>
    <property type="match status" value="1"/>
</dbReference>
<evidence type="ECO:0000256" key="5">
    <source>
        <dbReference type="RuleBase" id="RU003792"/>
    </source>
</evidence>
<keyword evidence="8" id="KW-1185">Reference proteome</keyword>
<name>A0ABT8F3S9_9BACT</name>
<dbReference type="InterPro" id="IPR020095">
    <property type="entry name" value="PsdUridine_synth_TruA_C"/>
</dbReference>
<dbReference type="InterPro" id="IPR020097">
    <property type="entry name" value="PsdUridine_synth_TruA_a/b_dom"/>
</dbReference>
<dbReference type="Pfam" id="PF01416">
    <property type="entry name" value="PseudoU_synth_1"/>
    <property type="match status" value="1"/>
</dbReference>
<dbReference type="RefSeq" id="WP_320003647.1">
    <property type="nucleotide sequence ID" value="NZ_JAUHJS010000003.1"/>
</dbReference>
<evidence type="ECO:0000256" key="3">
    <source>
        <dbReference type="ARBA" id="ARBA00023235"/>
    </source>
</evidence>
<dbReference type="GO" id="GO:0160147">
    <property type="term" value="F:tRNA pseudouridine(38-40) synthase activity"/>
    <property type="evidence" value="ECO:0007669"/>
    <property type="project" value="UniProtKB-EC"/>
</dbReference>
<keyword evidence="2 4" id="KW-0819">tRNA processing</keyword>
<organism evidence="7 8">
    <name type="scientific">Shiella aurantiaca</name>
    <dbReference type="NCBI Taxonomy" id="3058365"/>
    <lineage>
        <taxon>Bacteria</taxon>
        <taxon>Pseudomonadati</taxon>
        <taxon>Bacteroidota</taxon>
        <taxon>Cytophagia</taxon>
        <taxon>Cytophagales</taxon>
        <taxon>Shiellaceae</taxon>
        <taxon>Shiella</taxon>
    </lineage>
</organism>
<dbReference type="EC" id="5.4.99.12" evidence="4"/>
<comment type="similarity">
    <text evidence="1 4 5">Belongs to the tRNA pseudouridine synthase TruA family.</text>
</comment>